<dbReference type="AlphaFoldDB" id="U4L7U7"/>
<evidence type="ECO:0000313" key="3">
    <source>
        <dbReference type="Proteomes" id="UP000018144"/>
    </source>
</evidence>
<evidence type="ECO:0000256" key="1">
    <source>
        <dbReference type="SAM" id="MobiDB-lite"/>
    </source>
</evidence>
<feature type="region of interest" description="Disordered" evidence="1">
    <location>
        <begin position="146"/>
        <end position="175"/>
    </location>
</feature>
<evidence type="ECO:0000313" key="2">
    <source>
        <dbReference type="EMBL" id="CCX09253.1"/>
    </source>
</evidence>
<organism evidence="2 3">
    <name type="scientific">Pyronema omphalodes (strain CBS 100304)</name>
    <name type="common">Pyronema confluens</name>
    <dbReference type="NCBI Taxonomy" id="1076935"/>
    <lineage>
        <taxon>Eukaryota</taxon>
        <taxon>Fungi</taxon>
        <taxon>Dikarya</taxon>
        <taxon>Ascomycota</taxon>
        <taxon>Pezizomycotina</taxon>
        <taxon>Pezizomycetes</taxon>
        <taxon>Pezizales</taxon>
        <taxon>Pyronemataceae</taxon>
        <taxon>Pyronema</taxon>
    </lineage>
</organism>
<feature type="compositionally biased region" description="Low complexity" evidence="1">
    <location>
        <begin position="57"/>
        <end position="67"/>
    </location>
</feature>
<reference evidence="2 3" key="1">
    <citation type="journal article" date="2013" name="PLoS Genet.">
        <title>The genome and development-dependent transcriptomes of Pyronema confluens: a window into fungal evolution.</title>
        <authorList>
            <person name="Traeger S."/>
            <person name="Altegoer F."/>
            <person name="Freitag M."/>
            <person name="Gabaldon T."/>
            <person name="Kempken F."/>
            <person name="Kumar A."/>
            <person name="Marcet-Houben M."/>
            <person name="Poggeler S."/>
            <person name="Stajich J.E."/>
            <person name="Nowrousian M."/>
        </authorList>
    </citation>
    <scope>NUCLEOTIDE SEQUENCE [LARGE SCALE GENOMIC DNA]</scope>
    <source>
        <strain evidence="3">CBS 100304</strain>
        <tissue evidence="2">Vegetative mycelium</tissue>
    </source>
</reference>
<sequence>MEQPENDSPRELSPREYFRSLYDFDPYEETEMFSSDWIFDRHGPLHHPTLHNPPAPETAAPDTTAPDTPRPDTPSHDTSSNYSDDDTSDSDFDETTPDTSFDPISSADTTVEDITANEFVPRITLSQPTLASAPVLPPYFTPSHPFSYTPPRPRHFSSPSPLVHQAQSSSRSPDRKYSCGFPACRARDEIRMKQKRLKLFTPESLARHYLHHHATLECKLQGTEKCKKAPWQRITHLHIAANGKHGKMTENETVWLMCGCESEFNWSDGEAVDLLNEWIGNGDCVAYERGEGGWVEWGMVQRKKQLDGRYMKGFKGRLKDKDREEMARARMEELELKTWSHIVAEGDEVDQKEYDRNKIAKAEVKLNKLHDEMENFVLRRRPSFRAREPKRRFYKFHFPGLL</sequence>
<dbReference type="OrthoDB" id="10622962at2759"/>
<proteinExistence type="predicted"/>
<accession>U4L7U7</accession>
<dbReference type="Proteomes" id="UP000018144">
    <property type="component" value="Unassembled WGS sequence"/>
</dbReference>
<gene>
    <name evidence="2" type="ORF">PCON_08846</name>
</gene>
<keyword evidence="3" id="KW-1185">Reference proteome</keyword>
<feature type="region of interest" description="Disordered" evidence="1">
    <location>
        <begin position="39"/>
        <end position="110"/>
    </location>
</feature>
<protein>
    <submittedName>
        <fullName evidence="2">Uncharacterized protein</fullName>
    </submittedName>
</protein>
<feature type="compositionally biased region" description="Acidic residues" evidence="1">
    <location>
        <begin position="83"/>
        <end position="96"/>
    </location>
</feature>
<name>U4L7U7_PYROM</name>
<dbReference type="EMBL" id="HF935447">
    <property type="protein sequence ID" value="CCX09253.1"/>
    <property type="molecule type" value="Genomic_DNA"/>
</dbReference>